<evidence type="ECO:0000313" key="4">
    <source>
        <dbReference type="Proteomes" id="UP000321947"/>
    </source>
</evidence>
<dbReference type="AlphaFoldDB" id="A0A5D3E6T9"/>
<protein>
    <submittedName>
        <fullName evidence="2">Uncharacterized protein</fullName>
    </submittedName>
</protein>
<dbReference type="Proteomes" id="UP000321393">
    <property type="component" value="Unassembled WGS sequence"/>
</dbReference>
<organism evidence="2 4">
    <name type="scientific">Cucumis melo var. makuwa</name>
    <name type="common">Oriental melon</name>
    <dbReference type="NCBI Taxonomy" id="1194695"/>
    <lineage>
        <taxon>Eukaryota</taxon>
        <taxon>Viridiplantae</taxon>
        <taxon>Streptophyta</taxon>
        <taxon>Embryophyta</taxon>
        <taxon>Tracheophyta</taxon>
        <taxon>Spermatophyta</taxon>
        <taxon>Magnoliopsida</taxon>
        <taxon>eudicotyledons</taxon>
        <taxon>Gunneridae</taxon>
        <taxon>Pentapetalae</taxon>
        <taxon>rosids</taxon>
        <taxon>fabids</taxon>
        <taxon>Cucurbitales</taxon>
        <taxon>Cucurbitaceae</taxon>
        <taxon>Benincaseae</taxon>
        <taxon>Cucumis</taxon>
    </lineage>
</organism>
<sequence length="272" mass="31476">MMIRKLANGRYVAELKCNLISVGQLDRLGYAYKFKNEVLKVTKGSLVKLRGTLGNSLYVMEGTAILGNVATASKQQKQQTIDHVVTEARSQQERTLIDEGVFSEESSSNNDLQSYQLTLDRVQRVKHAPMRSFNWGKEKEKKGGKLKIMQNREGEKQPTLRERKRTDIERRRMVIRHCNGLLNTLISGQRMWLRWFWISISEAVANTWVSQFLGVWSMVKATAEPWLNGRKRVEERWWNANKLKRRSSDGGEIRYEHGDGGMNGGMRSDRQW</sequence>
<accession>A0A5D3E6T9</accession>
<proteinExistence type="predicted"/>
<dbReference type="Proteomes" id="UP000321947">
    <property type="component" value="Unassembled WGS sequence"/>
</dbReference>
<dbReference type="EMBL" id="SSTE01021801">
    <property type="protein sequence ID" value="KAA0032370.1"/>
    <property type="molecule type" value="Genomic_DNA"/>
</dbReference>
<evidence type="ECO:0000313" key="2">
    <source>
        <dbReference type="EMBL" id="TYK31642.1"/>
    </source>
</evidence>
<evidence type="ECO:0000313" key="1">
    <source>
        <dbReference type="EMBL" id="KAA0032370.1"/>
    </source>
</evidence>
<name>A0A5D3E6T9_CUCMM</name>
<evidence type="ECO:0000313" key="3">
    <source>
        <dbReference type="Proteomes" id="UP000321393"/>
    </source>
</evidence>
<comment type="caution">
    <text evidence="2">The sequence shown here is derived from an EMBL/GenBank/DDBJ whole genome shotgun (WGS) entry which is preliminary data.</text>
</comment>
<dbReference type="OrthoDB" id="1742531at2759"/>
<dbReference type="EMBL" id="SSTD01000030">
    <property type="protein sequence ID" value="TYK31642.1"/>
    <property type="molecule type" value="Genomic_DNA"/>
</dbReference>
<gene>
    <name evidence="2" type="ORF">E5676_scaffold340G00340</name>
    <name evidence="1" type="ORF">E6C27_scaffold219G002380</name>
</gene>
<reference evidence="3 4" key="1">
    <citation type="submission" date="2019-08" db="EMBL/GenBank/DDBJ databases">
        <title>Draft genome sequences of two oriental melons (Cucumis melo L. var makuwa).</title>
        <authorList>
            <person name="Kwon S.-Y."/>
        </authorList>
    </citation>
    <scope>NUCLEOTIDE SEQUENCE [LARGE SCALE GENOMIC DNA]</scope>
    <source>
        <strain evidence="4">cv. Chang Bougi</strain>
        <strain evidence="3">cv. SW 3</strain>
        <tissue evidence="2">Leaf</tissue>
    </source>
</reference>